<evidence type="ECO:0000256" key="2">
    <source>
        <dbReference type="ARBA" id="ARBA00023043"/>
    </source>
</evidence>
<feature type="repeat" description="ANK" evidence="3">
    <location>
        <begin position="680"/>
        <end position="712"/>
    </location>
</feature>
<dbReference type="PROSITE" id="PS50088">
    <property type="entry name" value="ANK_REPEAT"/>
    <property type="match status" value="13"/>
</dbReference>
<dbReference type="PANTHER" id="PTHR24198">
    <property type="entry name" value="ANKYRIN REPEAT AND PROTEIN KINASE DOMAIN-CONTAINING PROTEIN"/>
    <property type="match status" value="1"/>
</dbReference>
<dbReference type="InterPro" id="IPR036770">
    <property type="entry name" value="Ankyrin_rpt-contain_sf"/>
</dbReference>
<keyword evidence="5" id="KW-1185">Reference proteome</keyword>
<dbReference type="PRINTS" id="PR01415">
    <property type="entry name" value="ANKYRIN"/>
</dbReference>
<dbReference type="PROSITE" id="PS50297">
    <property type="entry name" value="ANK_REP_REGION"/>
    <property type="match status" value="13"/>
</dbReference>
<keyword evidence="2 3" id="KW-0040">ANK repeat</keyword>
<dbReference type="AlphaFoldDB" id="A0A8B6G1M2"/>
<feature type="repeat" description="ANK" evidence="3">
    <location>
        <begin position="614"/>
        <end position="646"/>
    </location>
</feature>
<feature type="repeat" description="ANK" evidence="3">
    <location>
        <begin position="647"/>
        <end position="679"/>
    </location>
</feature>
<gene>
    <name evidence="4" type="ORF">MGAL_10B064644</name>
</gene>
<dbReference type="Proteomes" id="UP000596742">
    <property type="component" value="Unassembled WGS sequence"/>
</dbReference>
<dbReference type="SMART" id="SM00248">
    <property type="entry name" value="ANK"/>
    <property type="match status" value="16"/>
</dbReference>
<name>A0A8B6G1M2_MYTGA</name>
<dbReference type="Gene3D" id="1.25.40.20">
    <property type="entry name" value="Ankyrin repeat-containing domain"/>
    <property type="match status" value="6"/>
</dbReference>
<accession>A0A8B6G1M2</accession>
<feature type="repeat" description="ANK" evidence="3">
    <location>
        <begin position="746"/>
        <end position="778"/>
    </location>
</feature>
<proteinExistence type="predicted"/>
<comment type="caution">
    <text evidence="4">The sequence shown here is derived from an EMBL/GenBank/DDBJ whole genome shotgun (WGS) entry which is preliminary data.</text>
</comment>
<dbReference type="SUPFAM" id="SSF48403">
    <property type="entry name" value="Ankyrin repeat"/>
    <property type="match status" value="3"/>
</dbReference>
<sequence>MIPVIETIMAGKWCKIISTCRLNVFKDDKFNILSPFKTCECNLSLEGLCLTSAEKASIAEAYIGTCIQDLDEISKYHEFFPLLCRLYQEKQGVDDKESFFRNPFEVYRNELDNMSRHGDEEKYKVCGLALCVLFNNQLKETWFHSCKVTDQQRQIMEDTCVDCRLDKETSKVDIKDALEKLEGTFVCKQDGVYSIIHGVLFDCLAHYFGQRMIECLIEHGDCDFINERFLWKNLTDEQGSNVELLIQIPYGKLDLFLERLVQDWSVGKVLNLFSNNNMKEQEFRYQLLQYLEQLEKSQQIKLANTKNTVTPEDVCDLDTYPLIWASYFGYGDMVKWLLENKVNVDHCRHDGVTALYMACQNGHNAIVQMLLDKNPNVNLYNEGGMTPLYIACKNGDLDIVRMLLKENVDVNLYDRVGSTPLFVACDNGNTAMVSEILEKNPDVNLSDSEGETPLNIACYKGHTDVVFALLEKNPDVNLCNILGDTPLSTASGEGHDDIAAALLDVNLCDDTGGSALFYACQKGNIDVVAYLLKKNPEVNQFDEFYNETPLITACDKGFTGIVALLLQMEDIDVDLCDKQGNQRSPLVLACSNGHTDIVHLLLKKSPDVNLCDRHSKSPLFLASIEGHTDIVKMLLESNPDIDLCNEDGETPLMVACQSGHPDIVCMLLENDADVNLYDSSGSTSLYWACFEGNREIVSKLLEFGADVNHSNDEGLTPLIAACQGNYNEIIQMLIEHKADINKQMYDGDNPLISATHNGYLDVVEVLLTHGADVNRSLHSKHVMTEAIHNIANLILTSVKREWYEDVMMSFGSSITKEYVTEKSIDYVFDVFAGSHPLHIASFMGHTDIARLLLDHKANVNVKKKDETTPLFYACEVGHEDIVELLLEKGANQKICRKDKTSPVDIATRNGHDSIVMMLKGKQ</sequence>
<dbReference type="EMBL" id="UYJE01007724">
    <property type="protein sequence ID" value="VDI57397.1"/>
    <property type="molecule type" value="Genomic_DNA"/>
</dbReference>
<organism evidence="4 5">
    <name type="scientific">Mytilus galloprovincialis</name>
    <name type="common">Mediterranean mussel</name>
    <dbReference type="NCBI Taxonomy" id="29158"/>
    <lineage>
        <taxon>Eukaryota</taxon>
        <taxon>Metazoa</taxon>
        <taxon>Spiralia</taxon>
        <taxon>Lophotrochozoa</taxon>
        <taxon>Mollusca</taxon>
        <taxon>Bivalvia</taxon>
        <taxon>Autobranchia</taxon>
        <taxon>Pteriomorphia</taxon>
        <taxon>Mytilida</taxon>
        <taxon>Mytiloidea</taxon>
        <taxon>Mytilidae</taxon>
        <taxon>Mytilinae</taxon>
        <taxon>Mytilus</taxon>
    </lineage>
</organism>
<reference evidence="4" key="1">
    <citation type="submission" date="2018-11" db="EMBL/GenBank/DDBJ databases">
        <authorList>
            <person name="Alioto T."/>
            <person name="Alioto T."/>
        </authorList>
    </citation>
    <scope>NUCLEOTIDE SEQUENCE</scope>
</reference>
<feature type="repeat" description="ANK" evidence="3">
    <location>
        <begin position="416"/>
        <end position="448"/>
    </location>
</feature>
<feature type="repeat" description="ANK" evidence="3">
    <location>
        <begin position="832"/>
        <end position="864"/>
    </location>
</feature>
<dbReference type="OrthoDB" id="6061140at2759"/>
<feature type="repeat" description="ANK" evidence="3">
    <location>
        <begin position="449"/>
        <end position="481"/>
    </location>
</feature>
<evidence type="ECO:0000313" key="5">
    <source>
        <dbReference type="Proteomes" id="UP000596742"/>
    </source>
</evidence>
<feature type="repeat" description="ANK" evidence="3">
    <location>
        <begin position="383"/>
        <end position="415"/>
    </location>
</feature>
<evidence type="ECO:0000256" key="3">
    <source>
        <dbReference type="PROSITE-ProRule" id="PRU00023"/>
    </source>
</evidence>
<feature type="repeat" description="ANK" evidence="3">
    <location>
        <begin position="713"/>
        <end position="745"/>
    </location>
</feature>
<evidence type="ECO:0000256" key="1">
    <source>
        <dbReference type="ARBA" id="ARBA00022737"/>
    </source>
</evidence>
<dbReference type="Pfam" id="PF12796">
    <property type="entry name" value="Ank_2"/>
    <property type="match status" value="5"/>
</dbReference>
<feature type="repeat" description="ANK" evidence="3">
    <location>
        <begin position="865"/>
        <end position="897"/>
    </location>
</feature>
<protein>
    <submittedName>
        <fullName evidence="4">Uncharacterized protein</fullName>
    </submittedName>
</protein>
<dbReference type="Pfam" id="PF13637">
    <property type="entry name" value="Ank_4"/>
    <property type="match status" value="1"/>
</dbReference>
<dbReference type="InterPro" id="IPR002110">
    <property type="entry name" value="Ankyrin_rpt"/>
</dbReference>
<dbReference type="PANTHER" id="PTHR24198:SF165">
    <property type="entry name" value="ANKYRIN REPEAT-CONTAINING PROTEIN-RELATED"/>
    <property type="match status" value="1"/>
</dbReference>
<keyword evidence="1" id="KW-0677">Repeat</keyword>
<feature type="repeat" description="ANK" evidence="3">
    <location>
        <begin position="350"/>
        <end position="382"/>
    </location>
</feature>
<evidence type="ECO:0000313" key="4">
    <source>
        <dbReference type="EMBL" id="VDI57397.1"/>
    </source>
</evidence>
<feature type="repeat" description="ANK" evidence="3">
    <location>
        <begin position="581"/>
        <end position="613"/>
    </location>
</feature>
<feature type="repeat" description="ANK" evidence="3">
    <location>
        <begin position="511"/>
        <end position="543"/>
    </location>
</feature>